<keyword evidence="4" id="KW-1185">Reference proteome</keyword>
<evidence type="ECO:0000259" key="2">
    <source>
        <dbReference type="Pfam" id="PF00266"/>
    </source>
</evidence>
<dbReference type="InterPro" id="IPR015422">
    <property type="entry name" value="PyrdxlP-dep_Trfase_small"/>
</dbReference>
<dbReference type="GO" id="GO:0031071">
    <property type="term" value="F:cysteine desulfurase activity"/>
    <property type="evidence" value="ECO:0007669"/>
    <property type="project" value="UniProtKB-EC"/>
</dbReference>
<dbReference type="EMBL" id="DP000238">
    <property type="protein sequence ID" value="ABK76926.1"/>
    <property type="molecule type" value="Genomic_DNA"/>
</dbReference>
<dbReference type="Pfam" id="PF00266">
    <property type="entry name" value="Aminotran_5"/>
    <property type="match status" value="1"/>
</dbReference>
<dbReference type="SUPFAM" id="SSF53383">
    <property type="entry name" value="PLP-dependent transferases"/>
    <property type="match status" value="1"/>
</dbReference>
<proteinExistence type="predicted"/>
<evidence type="ECO:0000313" key="3">
    <source>
        <dbReference type="EMBL" id="ABK76926.1"/>
    </source>
</evidence>
<dbReference type="HOGENOM" id="CLU_003433_2_1_2"/>
<gene>
    <name evidence="3" type="ordered locus">CENSYa_0287</name>
</gene>
<dbReference type="PANTHER" id="PTHR43586:SF8">
    <property type="entry name" value="CYSTEINE DESULFURASE 1, CHLOROPLASTIC"/>
    <property type="match status" value="1"/>
</dbReference>
<keyword evidence="3" id="KW-0456">Lyase</keyword>
<reference evidence="3 4" key="1">
    <citation type="journal article" date="2006" name="Proc. Natl. Acad. Sci. U.S.A.">
        <title>Genomic analysis of the uncultivated marine crenarchaeote Cenarchaeum symbiosum.</title>
        <authorList>
            <person name="Hallam S.J."/>
            <person name="Konstantinidis K.T."/>
            <person name="Putnam N."/>
            <person name="Schleper C."/>
            <person name="Watanabe Y."/>
            <person name="Sugahara J."/>
            <person name="Preston C."/>
            <person name="de la Torre J."/>
            <person name="Richardson P.M."/>
            <person name="DeLong E.F."/>
        </authorList>
    </citation>
    <scope>NUCLEOTIDE SEQUENCE [LARGE SCALE GENOMIC DNA]</scope>
    <source>
        <strain evidence="4">A</strain>
    </source>
</reference>
<dbReference type="InterPro" id="IPR015421">
    <property type="entry name" value="PyrdxlP-dep_Trfase_major"/>
</dbReference>
<dbReference type="Proteomes" id="UP000000758">
    <property type="component" value="Chromosome"/>
</dbReference>
<keyword evidence="1" id="KW-0663">Pyridoxal phosphate</keyword>
<dbReference type="STRING" id="414004.CENSYa_0287"/>
<dbReference type="AlphaFoldDB" id="A0RUA9"/>
<evidence type="ECO:0000256" key="1">
    <source>
        <dbReference type="ARBA" id="ARBA00022898"/>
    </source>
</evidence>
<dbReference type="Gene3D" id="3.40.640.10">
    <property type="entry name" value="Type I PLP-dependent aspartate aminotransferase-like (Major domain)"/>
    <property type="match status" value="1"/>
</dbReference>
<dbReference type="InterPro" id="IPR015424">
    <property type="entry name" value="PyrdxlP-dep_Trfase"/>
</dbReference>
<organism evidence="3 4">
    <name type="scientific">Cenarchaeum symbiosum (strain A)</name>
    <dbReference type="NCBI Taxonomy" id="414004"/>
    <lineage>
        <taxon>Archaea</taxon>
        <taxon>Nitrososphaerota</taxon>
        <taxon>Candidatus Cenarchaeales</taxon>
        <taxon>Candidatus Cenarchaeaceae</taxon>
        <taxon>Candidatus Cenarchaeum</taxon>
    </lineage>
</organism>
<dbReference type="KEGG" id="csy:CENSYa_0287"/>
<keyword evidence="3" id="KW-0808">Transferase</keyword>
<dbReference type="PANTHER" id="PTHR43586">
    <property type="entry name" value="CYSTEINE DESULFURASE"/>
    <property type="match status" value="1"/>
</dbReference>
<dbReference type="GO" id="GO:0016829">
    <property type="term" value="F:lyase activity"/>
    <property type="evidence" value="ECO:0007669"/>
    <property type="project" value="UniProtKB-KW"/>
</dbReference>
<sequence length="374" mass="40165">MGADQGGDFPRGKICMNNASVSPNPAGMVRAVARFLEEYSVMGPDTEASDEFVTSMLGRTRDAVSRLIGCRPAEIVLTQSTTDGINAVSRGLSMPRGSSVIIRGGAHEHHANYYPWLRTGAEVRSIPIDKHGSFDTSLLRGMIDGGTRVAALSHALYNTGAVMPAEETGEILESAGVPYFVDAAQTVGCMKVDVSRLRCSFMSFNGSKWLCGPMGTGLFYCREDAADTLEPISTGGESADLGDSGLEYKKMPERFQTGFRNYAGMAGLEYSLGIISDVGVGAIQERAARLSRRLRDGIGRIPGSMLYGPEEGRTSIVPFNLQGVDPADAVKRLEEQGIVLALREITDLKIIRASPHFFNTGEEVDRVLEALAGL</sequence>
<dbReference type="InterPro" id="IPR000192">
    <property type="entry name" value="Aminotrans_V_dom"/>
</dbReference>
<protein>
    <submittedName>
        <fullName evidence="3">Cysteine desulfurase/selenocysteine lyase</fullName>
        <ecNumber evidence="3">2.8.1.7</ecNumber>
    </submittedName>
</protein>
<dbReference type="EnsemblBacteria" id="ABK76926">
    <property type="protein sequence ID" value="ABK76926"/>
    <property type="gene ID" value="CENSYa_0287"/>
</dbReference>
<dbReference type="Gene3D" id="3.90.1150.10">
    <property type="entry name" value="Aspartate Aminotransferase, domain 1"/>
    <property type="match status" value="1"/>
</dbReference>
<dbReference type="PATRIC" id="fig|414004.10.peg.252"/>
<dbReference type="EC" id="2.8.1.7" evidence="3"/>
<evidence type="ECO:0000313" key="4">
    <source>
        <dbReference type="Proteomes" id="UP000000758"/>
    </source>
</evidence>
<feature type="domain" description="Aminotransferase class V" evidence="2">
    <location>
        <begin position="17"/>
        <end position="367"/>
    </location>
</feature>
<name>A0RUA9_CENSY</name>
<accession>A0RUA9</accession>